<proteinExistence type="inferred from homology"/>
<feature type="binding site" evidence="9">
    <location>
        <position position="25"/>
    </location>
    <ligand>
        <name>ATP</name>
        <dbReference type="ChEBI" id="CHEBI:30616"/>
    </ligand>
</feature>
<keyword evidence="12" id="KW-0347">Helicase</keyword>
<evidence type="ECO:0000256" key="3">
    <source>
        <dbReference type="ARBA" id="ARBA00022763"/>
    </source>
</evidence>
<dbReference type="GO" id="GO:0009378">
    <property type="term" value="F:four-way junction helicase activity"/>
    <property type="evidence" value="ECO:0007669"/>
    <property type="project" value="InterPro"/>
</dbReference>
<dbReference type="eggNOG" id="COG2255">
    <property type="taxonomic scope" value="Bacteria"/>
</dbReference>
<dbReference type="GO" id="GO:0005524">
    <property type="term" value="F:ATP binding"/>
    <property type="evidence" value="ECO:0007669"/>
    <property type="project" value="UniProtKB-UniRule"/>
</dbReference>
<dbReference type="InterPro" id="IPR004605">
    <property type="entry name" value="DNA_helicase_Holl-junc_RuvB"/>
</dbReference>
<dbReference type="PANTHER" id="PTHR42848">
    <property type="match status" value="1"/>
</dbReference>
<organism evidence="12 13">
    <name type="scientific">Lactobacillus pasteurii DSM 23907 = CRBIP 24.76</name>
    <dbReference type="NCBI Taxonomy" id="1423790"/>
    <lineage>
        <taxon>Bacteria</taxon>
        <taxon>Bacillati</taxon>
        <taxon>Bacillota</taxon>
        <taxon>Bacilli</taxon>
        <taxon>Lactobacillales</taxon>
        <taxon>Lactobacillaceae</taxon>
        <taxon>Lactobacillus</taxon>
    </lineage>
</organism>
<dbReference type="AlphaFoldDB" id="I7KLA9"/>
<evidence type="ECO:0000256" key="1">
    <source>
        <dbReference type="ARBA" id="ARBA00022490"/>
    </source>
</evidence>
<dbReference type="PANTHER" id="PTHR42848:SF1">
    <property type="entry name" value="HOLLIDAY JUNCTION BRANCH MIGRATION COMPLEX SUBUNIT RUVB"/>
    <property type="match status" value="1"/>
</dbReference>
<dbReference type="NCBIfam" id="NF000868">
    <property type="entry name" value="PRK00080.1"/>
    <property type="match status" value="1"/>
</dbReference>
<keyword evidence="1 9" id="KW-0963">Cytoplasm</keyword>
<dbReference type="InterPro" id="IPR003593">
    <property type="entry name" value="AAA+_ATPase"/>
</dbReference>
<dbReference type="Gene3D" id="1.10.8.60">
    <property type="match status" value="1"/>
</dbReference>
<sequence length="337" mass="37164">MVDQEEITSSQAEDATEEAMELSLRPQRLAEYLGQSKVKSELAVYIKAAKKRDEALDHVLLYGPPGLGKTTLAFVIANELGVNLKSTSGPAIEKAGDLVALLSDLDPGDVLFIDEIHRLAKPIEEVLYSAMEDYYVDIIIGEGETTHAVHVPLPPFTLIGATTLAGQLSAPLRDRFGIVEHMQYYTVDELEEIVQRSSEVFHTSISTEAAHELARRSRGTPRVANRLLKRVRDFAEVKGEETISLTTTQNALKQLQVDGEGLNQTDRKLLRTMIEGYGGGPVGIRTLAANVGEDMETIGSLYEPYLLQNGFILLTPRGRMVTDKAYLQLGYPLPKRD</sequence>
<dbReference type="InterPro" id="IPR036390">
    <property type="entry name" value="WH_DNA-bd_sf"/>
</dbReference>
<comment type="similarity">
    <text evidence="9">Belongs to the RuvB family.</text>
</comment>
<evidence type="ECO:0000256" key="5">
    <source>
        <dbReference type="ARBA" id="ARBA00022840"/>
    </source>
</evidence>
<dbReference type="Pfam" id="PF05496">
    <property type="entry name" value="RuvB_N"/>
    <property type="match status" value="1"/>
</dbReference>
<dbReference type="EMBL" id="CAKD01000020">
    <property type="protein sequence ID" value="CCI85249.1"/>
    <property type="molecule type" value="Genomic_DNA"/>
</dbReference>
<keyword evidence="2 9" id="KW-0547">Nucleotide-binding</keyword>
<feature type="binding site" evidence="9">
    <location>
        <position position="70"/>
    </location>
    <ligand>
        <name>ATP</name>
        <dbReference type="ChEBI" id="CHEBI:30616"/>
    </ligand>
</feature>
<dbReference type="InterPro" id="IPR027417">
    <property type="entry name" value="P-loop_NTPase"/>
</dbReference>
<feature type="region of interest" description="Small ATPAse domain (RuvB-S)" evidence="9">
    <location>
        <begin position="186"/>
        <end position="256"/>
    </location>
</feature>
<comment type="domain">
    <text evidence="9">Has 3 domains, the large (RuvB-L) and small ATPase (RuvB-S) domains and the C-terminal head (RuvB-H) domain. The head domain binds DNA, while the ATPase domains jointly bind ATP, ADP or are empty depending on the state of the subunit in the translocation cycle. During a single DNA translocation step the structure of each domain remains the same, but their relative positions change.</text>
</comment>
<keyword evidence="5 9" id="KW-0067">ATP-binding</keyword>
<dbReference type="Proteomes" id="UP000009311">
    <property type="component" value="Unassembled WGS sequence"/>
</dbReference>
<feature type="binding site" evidence="9">
    <location>
        <position position="185"/>
    </location>
    <ligand>
        <name>ATP</name>
        <dbReference type="ChEBI" id="CHEBI:30616"/>
    </ligand>
</feature>
<dbReference type="GO" id="GO:0000400">
    <property type="term" value="F:four-way junction DNA binding"/>
    <property type="evidence" value="ECO:0007669"/>
    <property type="project" value="UniProtKB-UniRule"/>
</dbReference>
<name>I7KLA9_9LACO</name>
<feature type="binding site" evidence="9">
    <location>
        <begin position="132"/>
        <end position="134"/>
    </location>
    <ligand>
        <name>ATP</name>
        <dbReference type="ChEBI" id="CHEBI:30616"/>
    </ligand>
</feature>
<evidence type="ECO:0000256" key="4">
    <source>
        <dbReference type="ARBA" id="ARBA00022801"/>
    </source>
</evidence>
<dbReference type="GO" id="GO:0005737">
    <property type="term" value="C:cytoplasm"/>
    <property type="evidence" value="ECO:0007669"/>
    <property type="project" value="UniProtKB-SubCell"/>
</dbReference>
<comment type="catalytic activity">
    <reaction evidence="9">
        <text>ATP + H2O = ADP + phosphate + H(+)</text>
        <dbReference type="Rhea" id="RHEA:13065"/>
        <dbReference type="ChEBI" id="CHEBI:15377"/>
        <dbReference type="ChEBI" id="CHEBI:15378"/>
        <dbReference type="ChEBI" id="CHEBI:30616"/>
        <dbReference type="ChEBI" id="CHEBI:43474"/>
        <dbReference type="ChEBI" id="CHEBI:456216"/>
    </reaction>
</comment>
<keyword evidence="3 9" id="KW-0227">DNA damage</keyword>
<feature type="binding site" evidence="9">
    <location>
        <position position="319"/>
    </location>
    <ligand>
        <name>DNA</name>
        <dbReference type="ChEBI" id="CHEBI:16991"/>
    </ligand>
</feature>
<feature type="binding site" evidence="9">
    <location>
        <position position="66"/>
    </location>
    <ligand>
        <name>ATP</name>
        <dbReference type="ChEBI" id="CHEBI:30616"/>
    </ligand>
</feature>
<feature type="binding site" evidence="9">
    <location>
        <position position="71"/>
    </location>
    <ligand>
        <name>ATP</name>
        <dbReference type="ChEBI" id="CHEBI:30616"/>
    </ligand>
</feature>
<gene>
    <name evidence="9" type="primary">ruvB</name>
    <name evidence="12" type="ORF">BN53_03995</name>
</gene>
<dbReference type="NCBIfam" id="TIGR00635">
    <property type="entry name" value="ruvB"/>
    <property type="match status" value="1"/>
</dbReference>
<dbReference type="InterPro" id="IPR008824">
    <property type="entry name" value="RuvB-like_N"/>
</dbReference>
<keyword evidence="13" id="KW-1185">Reference proteome</keyword>
<feature type="binding site" evidence="9">
    <location>
        <position position="222"/>
    </location>
    <ligand>
        <name>ATP</name>
        <dbReference type="ChEBI" id="CHEBI:30616"/>
    </ligand>
</feature>
<evidence type="ECO:0000256" key="2">
    <source>
        <dbReference type="ARBA" id="ARBA00022741"/>
    </source>
</evidence>
<dbReference type="GO" id="GO:0048476">
    <property type="term" value="C:Holliday junction resolvase complex"/>
    <property type="evidence" value="ECO:0007669"/>
    <property type="project" value="UniProtKB-UniRule"/>
</dbReference>
<dbReference type="RefSeq" id="WP_009559797.1">
    <property type="nucleotide sequence ID" value="NZ_AYZN01000003.1"/>
</dbReference>
<evidence type="ECO:0000259" key="11">
    <source>
        <dbReference type="SMART" id="SM00382"/>
    </source>
</evidence>
<dbReference type="SUPFAM" id="SSF52540">
    <property type="entry name" value="P-loop containing nucleoside triphosphate hydrolases"/>
    <property type="match status" value="1"/>
</dbReference>
<comment type="subunit">
    <text evidence="9">Homohexamer. Forms an RuvA(8)-RuvB(12)-Holliday junction (HJ) complex. HJ DNA is sandwiched between 2 RuvA tetramers; dsDNA enters through RuvA and exits via RuvB. An RuvB hexamer assembles on each DNA strand where it exits the tetramer. Each RuvB hexamer is contacted by two RuvA subunits (via domain III) on 2 adjacent RuvB subunits; this complex drives branch migration. In the full resolvosome a probable DNA-RuvA(4)-RuvB(12)-RuvC(2) complex forms which resolves the HJ.</text>
</comment>
<keyword evidence="7 9" id="KW-0233">DNA recombination</keyword>
<dbReference type="GO" id="GO:0006310">
    <property type="term" value="P:DNA recombination"/>
    <property type="evidence" value="ECO:0007669"/>
    <property type="project" value="UniProtKB-UniRule"/>
</dbReference>
<dbReference type="Pfam" id="PF05491">
    <property type="entry name" value="WHD_RuvB"/>
    <property type="match status" value="1"/>
</dbReference>
<dbReference type="SMART" id="SM00382">
    <property type="entry name" value="AAA"/>
    <property type="match status" value="1"/>
</dbReference>
<evidence type="ECO:0000256" key="10">
    <source>
        <dbReference type="SAM" id="MobiDB-lite"/>
    </source>
</evidence>
<comment type="caution">
    <text evidence="9">Lacks conserved residue(s) required for the propagation of feature annotation.</text>
</comment>
<dbReference type="PATRIC" id="fig|1423790.3.peg.1272"/>
<dbReference type="STRING" id="1423790.BN53_03995"/>
<dbReference type="Gene3D" id="3.40.50.300">
    <property type="entry name" value="P-loop containing nucleotide triphosphate hydrolases"/>
    <property type="match status" value="1"/>
</dbReference>
<dbReference type="InterPro" id="IPR036388">
    <property type="entry name" value="WH-like_DNA-bd_sf"/>
</dbReference>
<dbReference type="InterPro" id="IPR008823">
    <property type="entry name" value="RuvB_wg_C"/>
</dbReference>
<evidence type="ECO:0000313" key="13">
    <source>
        <dbReference type="Proteomes" id="UP000009311"/>
    </source>
</evidence>
<evidence type="ECO:0000256" key="8">
    <source>
        <dbReference type="ARBA" id="ARBA00023204"/>
    </source>
</evidence>
<feature type="binding site" evidence="9">
    <location>
        <position position="70"/>
    </location>
    <ligand>
        <name>Mg(2+)</name>
        <dbReference type="ChEBI" id="CHEBI:18420"/>
    </ligand>
</feature>
<evidence type="ECO:0000256" key="6">
    <source>
        <dbReference type="ARBA" id="ARBA00023125"/>
    </source>
</evidence>
<evidence type="ECO:0000256" key="9">
    <source>
        <dbReference type="HAMAP-Rule" id="MF_00016"/>
    </source>
</evidence>
<feature type="domain" description="AAA+ ATPase" evidence="11">
    <location>
        <begin position="55"/>
        <end position="186"/>
    </location>
</feature>
<feature type="region of interest" description="Head domain (RuvB-H)" evidence="9">
    <location>
        <begin position="259"/>
        <end position="337"/>
    </location>
</feature>
<dbReference type="InterPro" id="IPR041445">
    <property type="entry name" value="AAA_lid_4"/>
</dbReference>
<feature type="region of interest" description="Disordered" evidence="10">
    <location>
        <begin position="1"/>
        <end position="20"/>
    </location>
</feature>
<dbReference type="EC" id="3.6.4.-" evidence="9"/>
<dbReference type="HAMAP" id="MF_00016">
    <property type="entry name" value="DNA_HJ_migration_RuvB"/>
    <property type="match status" value="1"/>
</dbReference>
<feature type="binding site" evidence="9">
    <location>
        <position position="24"/>
    </location>
    <ligand>
        <name>ATP</name>
        <dbReference type="ChEBI" id="CHEBI:30616"/>
    </ligand>
</feature>
<protein>
    <recommendedName>
        <fullName evidence="9">Holliday junction branch migration complex subunit RuvB</fullName>
        <ecNumber evidence="9">3.6.4.-</ecNumber>
    </recommendedName>
</protein>
<reference evidence="12 13" key="1">
    <citation type="submission" date="2012-06" db="EMBL/GenBank/DDBJ databases">
        <title>Draft Genome Sequence of Lactobacillus pasteurii CRBIP 24.76T.</title>
        <authorList>
            <person name="Cousin S."/>
            <person name="Bouchier C."/>
            <person name="Loux V."/>
            <person name="Ma L."/>
            <person name="Creno S."/>
            <person name="Bizet C."/>
            <person name="Clermont D."/>
        </authorList>
    </citation>
    <scope>NUCLEOTIDE SEQUENCE [LARGE SCALE GENOMIC DNA]</scope>
    <source>
        <strain evidence="13">CRBIP 24.76T</strain>
    </source>
</reference>
<accession>I7KLA9</accession>
<evidence type="ECO:0000256" key="7">
    <source>
        <dbReference type="ARBA" id="ARBA00023172"/>
    </source>
</evidence>
<keyword evidence="8 9" id="KW-0234">DNA repair</keyword>
<comment type="caution">
    <text evidence="12">The sequence shown here is derived from an EMBL/GenBank/DDBJ whole genome shotgun (WGS) entry which is preliminary data.</text>
</comment>
<keyword evidence="6 9" id="KW-0238">DNA-binding</keyword>
<dbReference type="Pfam" id="PF17864">
    <property type="entry name" value="AAA_lid_4"/>
    <property type="match status" value="1"/>
</dbReference>
<evidence type="ECO:0000313" key="12">
    <source>
        <dbReference type="EMBL" id="CCI85249.1"/>
    </source>
</evidence>
<dbReference type="OrthoDB" id="9804478at2"/>
<dbReference type="GO" id="GO:0016887">
    <property type="term" value="F:ATP hydrolysis activity"/>
    <property type="evidence" value="ECO:0007669"/>
    <property type="project" value="RHEA"/>
</dbReference>
<feature type="binding site" evidence="9">
    <location>
        <position position="175"/>
    </location>
    <ligand>
        <name>ATP</name>
        <dbReference type="ChEBI" id="CHEBI:30616"/>
    </ligand>
</feature>
<dbReference type="GO" id="GO:0006281">
    <property type="term" value="P:DNA repair"/>
    <property type="evidence" value="ECO:0007669"/>
    <property type="project" value="UniProtKB-UniRule"/>
</dbReference>
<dbReference type="CDD" id="cd00009">
    <property type="entry name" value="AAA"/>
    <property type="match status" value="1"/>
</dbReference>
<keyword evidence="4 9" id="KW-0378">Hydrolase</keyword>
<feature type="binding site" evidence="9">
    <location>
        <position position="69"/>
    </location>
    <ligand>
        <name>ATP</name>
        <dbReference type="ChEBI" id="CHEBI:30616"/>
    </ligand>
</feature>
<comment type="function">
    <text evidence="9">The RuvA-RuvB-RuvC complex processes Holliday junction (HJ) DNA during genetic recombination and DNA repair, while the RuvA-RuvB complex plays an important role in the rescue of blocked DNA replication forks via replication fork reversal (RFR). RuvA specifically binds to HJ cruciform DNA, conferring on it an open structure. The RuvB hexamer acts as an ATP-dependent pump, pulling dsDNA into and through the RuvAB complex. RuvB forms 2 homohexamers on either side of HJ DNA bound by 1 or 2 RuvA tetramers; 4 subunits per hexamer contact DNA at a time. Coordinated motions by a converter formed by DNA-disengaged RuvB subunits stimulates ATP hydrolysis and nucleotide exchange. Immobilization of the converter enables RuvB to convert the ATP-contained energy into a lever motion, pulling 2 nucleotides of DNA out of the RuvA tetramer per ATP hydrolyzed, thus driving DNA branch migration. The RuvB motors rotate together with the DNA substrate, which together with the progressing nucleotide cycle form the mechanistic basis for DNA recombination by continuous HJ branch migration. Branch migration allows RuvC to scan DNA until it finds its consensus sequence, where it cleaves and resolves cruciform DNA.</text>
</comment>
<dbReference type="SUPFAM" id="SSF46785">
    <property type="entry name" value="Winged helix' DNA-binding domain"/>
    <property type="match status" value="1"/>
</dbReference>
<comment type="subcellular location">
    <subcellularLocation>
        <location evidence="9">Cytoplasm</location>
    </subcellularLocation>
</comment>
<dbReference type="Gene3D" id="1.10.10.10">
    <property type="entry name" value="Winged helix-like DNA-binding domain superfamily/Winged helix DNA-binding domain"/>
    <property type="match status" value="1"/>
</dbReference>